<feature type="chain" id="PRO_5046958024" evidence="1">
    <location>
        <begin position="22"/>
        <end position="144"/>
    </location>
</feature>
<proteinExistence type="predicted"/>
<sequence>MKNNIITVLIFIVFISFNAFSQSNQTSINYSISKSTGHENVGGDLVIVEGTLCIEKSHNFQKLFEATSHATVFFDVNNRGGGNSCVTLIVETATNTIKKVIPEDTQSGILKFNKVKNAYLTIENIPSEPNLLTATSIGVVTVWF</sequence>
<evidence type="ECO:0000313" key="3">
    <source>
        <dbReference type="Proteomes" id="UP000830583"/>
    </source>
</evidence>
<gene>
    <name evidence="2" type="ORF">M0M57_08150</name>
</gene>
<name>A0ABY4KIX8_9FLAO</name>
<organism evidence="2 3">
    <name type="scientific">Flavobacterium azooxidireducens</name>
    <dbReference type="NCBI Taxonomy" id="1871076"/>
    <lineage>
        <taxon>Bacteria</taxon>
        <taxon>Pseudomonadati</taxon>
        <taxon>Bacteroidota</taxon>
        <taxon>Flavobacteriia</taxon>
        <taxon>Flavobacteriales</taxon>
        <taxon>Flavobacteriaceae</taxon>
        <taxon>Flavobacterium</taxon>
    </lineage>
</organism>
<dbReference type="Proteomes" id="UP000830583">
    <property type="component" value="Chromosome"/>
</dbReference>
<protein>
    <submittedName>
        <fullName evidence="2">Uncharacterized protein</fullName>
    </submittedName>
</protein>
<feature type="signal peptide" evidence="1">
    <location>
        <begin position="1"/>
        <end position="21"/>
    </location>
</feature>
<dbReference type="RefSeq" id="WP_248436684.1">
    <property type="nucleotide sequence ID" value="NZ_CP096205.1"/>
</dbReference>
<keyword evidence="1" id="KW-0732">Signal</keyword>
<evidence type="ECO:0000313" key="2">
    <source>
        <dbReference type="EMBL" id="UPQ80799.1"/>
    </source>
</evidence>
<keyword evidence="3" id="KW-1185">Reference proteome</keyword>
<evidence type="ECO:0000256" key="1">
    <source>
        <dbReference type="SAM" id="SignalP"/>
    </source>
</evidence>
<reference evidence="2" key="1">
    <citation type="submission" date="2022-04" db="EMBL/GenBank/DDBJ databases">
        <title>Consumption of N2O by Flavobacterium azooxidireducens sp. nov. isolated from Decomposing Leaf Litter of Phragmites australis (Cav.).</title>
        <authorList>
            <person name="Behrendt U."/>
            <person name="Spanner T."/>
            <person name="Augustin J."/>
            <person name="Horn M.A."/>
            <person name="Kolb S."/>
            <person name="Ulrich A."/>
        </authorList>
    </citation>
    <scope>NUCLEOTIDE SEQUENCE</scope>
    <source>
        <strain evidence="2">IGB 4-14</strain>
    </source>
</reference>
<accession>A0ABY4KIX8</accession>
<dbReference type="EMBL" id="CP096205">
    <property type="protein sequence ID" value="UPQ80799.1"/>
    <property type="molecule type" value="Genomic_DNA"/>
</dbReference>